<feature type="domain" description="BLUF" evidence="1">
    <location>
        <begin position="9"/>
        <end position="102"/>
    </location>
</feature>
<keyword evidence="3" id="KW-1185">Reference proteome</keyword>
<proteinExistence type="predicted"/>
<dbReference type="Proteomes" id="UP001595683">
    <property type="component" value="Unassembled WGS sequence"/>
</dbReference>
<evidence type="ECO:0000313" key="2">
    <source>
        <dbReference type="EMBL" id="MFC3671218.1"/>
    </source>
</evidence>
<dbReference type="InterPro" id="IPR007024">
    <property type="entry name" value="BLUF_domain"/>
</dbReference>
<evidence type="ECO:0000259" key="1">
    <source>
        <dbReference type="PROSITE" id="PS50925"/>
    </source>
</evidence>
<dbReference type="InterPro" id="IPR036046">
    <property type="entry name" value="Acylphosphatase-like_dom_sf"/>
</dbReference>
<comment type="caution">
    <text evidence="2">The sequence shown here is derived from an EMBL/GenBank/DDBJ whole genome shotgun (WGS) entry which is preliminary data.</text>
</comment>
<dbReference type="RefSeq" id="WP_191322490.1">
    <property type="nucleotide sequence ID" value="NZ_BMZP01000001.1"/>
</dbReference>
<dbReference type="Gene3D" id="3.30.70.100">
    <property type="match status" value="1"/>
</dbReference>
<reference evidence="3" key="1">
    <citation type="journal article" date="2019" name="Int. J. Syst. Evol. Microbiol.">
        <title>The Global Catalogue of Microorganisms (GCM) 10K type strain sequencing project: providing services to taxonomists for standard genome sequencing and annotation.</title>
        <authorList>
            <consortium name="The Broad Institute Genomics Platform"/>
            <consortium name="The Broad Institute Genome Sequencing Center for Infectious Disease"/>
            <person name="Wu L."/>
            <person name="Ma J."/>
        </authorList>
    </citation>
    <scope>NUCLEOTIDE SEQUENCE [LARGE SCALE GENOMIC DNA]</scope>
    <source>
        <strain evidence="3">KCTC 42224</strain>
    </source>
</reference>
<name>A0ABV7V4N2_9SPHN</name>
<dbReference type="Pfam" id="PF04940">
    <property type="entry name" value="BLUF"/>
    <property type="match status" value="1"/>
</dbReference>
<dbReference type="PROSITE" id="PS50925">
    <property type="entry name" value="BLUF"/>
    <property type="match status" value="1"/>
</dbReference>
<dbReference type="SUPFAM" id="SSF54975">
    <property type="entry name" value="Acylphosphatase/BLUF domain-like"/>
    <property type="match status" value="1"/>
</dbReference>
<sequence length="140" mass="15010">MRPDEDLRLHHWLYISRCVVEPAWTAAMMDTLVAHAKGRNASIGLTGALLFTGTHFLQALEGPPTALALMRAAIGEDRRHTALVTLDEGSIPERRFAGWSLAYAGGSIYLANKVRGAMDGGAPALMHLLETFVGSAGLQA</sequence>
<evidence type="ECO:0000313" key="3">
    <source>
        <dbReference type="Proteomes" id="UP001595683"/>
    </source>
</evidence>
<organism evidence="2 3">
    <name type="scientific">Novosphingobium pokkalii</name>
    <dbReference type="NCBI Taxonomy" id="1770194"/>
    <lineage>
        <taxon>Bacteria</taxon>
        <taxon>Pseudomonadati</taxon>
        <taxon>Pseudomonadota</taxon>
        <taxon>Alphaproteobacteria</taxon>
        <taxon>Sphingomonadales</taxon>
        <taxon>Sphingomonadaceae</taxon>
        <taxon>Novosphingobium</taxon>
    </lineage>
</organism>
<dbReference type="EMBL" id="JBHRYE010000011">
    <property type="protein sequence ID" value="MFC3671218.1"/>
    <property type="molecule type" value="Genomic_DNA"/>
</dbReference>
<protein>
    <submittedName>
        <fullName evidence="2">BLUF domain-containing protein</fullName>
    </submittedName>
</protein>
<dbReference type="SMART" id="SM01034">
    <property type="entry name" value="BLUF"/>
    <property type="match status" value="1"/>
</dbReference>
<gene>
    <name evidence="2" type="ORF">ACFOOT_07270</name>
</gene>
<accession>A0ABV7V4N2</accession>